<keyword evidence="1 2" id="KW-0175">Coiled coil</keyword>
<dbReference type="InParanoid" id="C5L7C6"/>
<accession>C5L7C6</accession>
<evidence type="ECO:0000256" key="2">
    <source>
        <dbReference type="SAM" id="Coils"/>
    </source>
</evidence>
<organism evidence="6">
    <name type="scientific">Perkinsus marinus (strain ATCC 50983 / TXsc)</name>
    <dbReference type="NCBI Taxonomy" id="423536"/>
    <lineage>
        <taxon>Eukaryota</taxon>
        <taxon>Sar</taxon>
        <taxon>Alveolata</taxon>
        <taxon>Perkinsozoa</taxon>
        <taxon>Perkinsea</taxon>
        <taxon>Perkinsida</taxon>
        <taxon>Perkinsidae</taxon>
        <taxon>Perkinsus</taxon>
    </lineage>
</organism>
<evidence type="ECO:0000313" key="5">
    <source>
        <dbReference type="EMBL" id="EER07388.1"/>
    </source>
</evidence>
<dbReference type="OMA" id="SIEMLYI"/>
<evidence type="ECO:0000259" key="4">
    <source>
        <dbReference type="Pfam" id="PF13863"/>
    </source>
</evidence>
<dbReference type="EMBL" id="GG679899">
    <property type="protein sequence ID" value="EER07388.1"/>
    <property type="molecule type" value="Genomic_DNA"/>
</dbReference>
<dbReference type="Proteomes" id="UP000007800">
    <property type="component" value="Unassembled WGS sequence"/>
</dbReference>
<dbReference type="PANTHER" id="PTHR21683">
    <property type="entry name" value="COILED-COIL DOMAIN-CONTAINING PROTEIN 42 LIKE-2-LIKE-RELATED"/>
    <property type="match status" value="1"/>
</dbReference>
<reference evidence="5 6" key="1">
    <citation type="submission" date="2008-07" db="EMBL/GenBank/DDBJ databases">
        <authorList>
            <person name="El-Sayed N."/>
            <person name="Caler E."/>
            <person name="Inman J."/>
            <person name="Amedeo P."/>
            <person name="Hass B."/>
            <person name="Wortman J."/>
        </authorList>
    </citation>
    <scope>NUCLEOTIDE SEQUENCE [LARGE SCALE GENOMIC DNA]</scope>
    <source>
        <strain evidence="6">ATCC 50983 / TXsc</strain>
    </source>
</reference>
<proteinExistence type="predicted"/>
<dbReference type="GeneID" id="9060232"/>
<feature type="domain" description="DUF4200" evidence="4">
    <location>
        <begin position="30"/>
        <end position="145"/>
    </location>
</feature>
<dbReference type="Pfam" id="PF13863">
    <property type="entry name" value="DUF4200"/>
    <property type="match status" value="1"/>
</dbReference>
<dbReference type="OrthoDB" id="10264298at2759"/>
<dbReference type="PANTHER" id="PTHR21683:SF2">
    <property type="entry name" value="COILED-COIL DOMAIN-CONTAINING PROTEIN 42 LIKE-2-LIKE"/>
    <property type="match status" value="1"/>
</dbReference>
<name>C5L7C6_PERM5</name>
<feature type="compositionally biased region" description="Acidic residues" evidence="3">
    <location>
        <begin position="1"/>
        <end position="13"/>
    </location>
</feature>
<feature type="coiled-coil region" evidence="2">
    <location>
        <begin position="201"/>
        <end position="235"/>
    </location>
</feature>
<keyword evidence="6" id="KW-1185">Reference proteome</keyword>
<dbReference type="AlphaFoldDB" id="C5L7C6"/>
<evidence type="ECO:0000256" key="3">
    <source>
        <dbReference type="SAM" id="MobiDB-lite"/>
    </source>
</evidence>
<dbReference type="InterPro" id="IPR025252">
    <property type="entry name" value="DUF4200"/>
</dbReference>
<evidence type="ECO:0000313" key="6">
    <source>
        <dbReference type="Proteomes" id="UP000007800"/>
    </source>
</evidence>
<sequence length="340" mass="39422">MQDLITAEEDAEHVEDRGPSSYSSSPITKLLEKRREMYDVNDVLETQKAKYANEEETFQKVEDDIRARDLHLQHQLVQYNKFLQDNEGKRRRAELRAGEEVHQIAIKGEEIKDMERELTESHRMHKELRQAVARNLRYKTFLELVRDSSEEFSEIQDILARYHTLEMANTDLRAAQSNLDGRAEEMRTKLSVYNKRKAMEILEATNRAASLQADLEDIEKRVMELDEEVKEASEEDAGLRLTLARIVASVENLFKRCTTQKSQTQHGSSIQEDEDADPSTGWGPAPQASRGTGLSQKQKAELEMQEYRKKTDCALKQLSSDERQLFYWFGDCLSHMRLYG</sequence>
<dbReference type="GO" id="GO:0005856">
    <property type="term" value="C:cytoskeleton"/>
    <property type="evidence" value="ECO:0007669"/>
    <property type="project" value="UniProtKB-ARBA"/>
</dbReference>
<feature type="compositionally biased region" description="Polar residues" evidence="3">
    <location>
        <begin position="259"/>
        <end position="270"/>
    </location>
</feature>
<dbReference type="InterPro" id="IPR051147">
    <property type="entry name" value="CFAP_domain-containing"/>
</dbReference>
<protein>
    <submittedName>
        <fullName evidence="5">Coiled-coil domain-containing protein, putative</fullName>
    </submittedName>
</protein>
<gene>
    <name evidence="5" type="ORF">Pmar_PMAR020552</name>
</gene>
<feature type="region of interest" description="Disordered" evidence="3">
    <location>
        <begin position="259"/>
        <end position="302"/>
    </location>
</feature>
<evidence type="ECO:0000256" key="1">
    <source>
        <dbReference type="ARBA" id="ARBA00023054"/>
    </source>
</evidence>
<dbReference type="RefSeq" id="XP_002775572.1">
    <property type="nucleotide sequence ID" value="XM_002775526.1"/>
</dbReference>
<feature type="region of interest" description="Disordered" evidence="3">
    <location>
        <begin position="1"/>
        <end position="26"/>
    </location>
</feature>